<evidence type="ECO:0000256" key="6">
    <source>
        <dbReference type="SAM" id="Phobius"/>
    </source>
</evidence>
<evidence type="ECO:0000313" key="7">
    <source>
        <dbReference type="EMBL" id="NOT34156.1"/>
    </source>
</evidence>
<accession>A0A849SHV0</accession>
<evidence type="ECO:0000256" key="2">
    <source>
        <dbReference type="ARBA" id="ARBA00022475"/>
    </source>
</evidence>
<evidence type="ECO:0000256" key="3">
    <source>
        <dbReference type="ARBA" id="ARBA00022692"/>
    </source>
</evidence>
<evidence type="ECO:0008006" key="9">
    <source>
        <dbReference type="Google" id="ProtNLM"/>
    </source>
</evidence>
<dbReference type="EMBL" id="JABFRW010000095">
    <property type="protein sequence ID" value="NOT34156.1"/>
    <property type="molecule type" value="Genomic_DNA"/>
</dbReference>
<organism evidence="7 8">
    <name type="scientific">Eiseniibacteriota bacterium</name>
    <dbReference type="NCBI Taxonomy" id="2212470"/>
    <lineage>
        <taxon>Bacteria</taxon>
        <taxon>Candidatus Eiseniibacteriota</taxon>
    </lineage>
</organism>
<feature type="transmembrane region" description="Helical" evidence="6">
    <location>
        <begin position="63"/>
        <end position="83"/>
    </location>
</feature>
<feature type="transmembrane region" description="Helical" evidence="6">
    <location>
        <begin position="95"/>
        <end position="113"/>
    </location>
</feature>
<comment type="subcellular location">
    <subcellularLocation>
        <location evidence="1">Membrane</location>
        <topology evidence="1">Multi-pass membrane protein</topology>
    </subcellularLocation>
</comment>
<keyword evidence="2" id="KW-1003">Cell membrane</keyword>
<comment type="caution">
    <text evidence="7">The sequence shown here is derived from an EMBL/GenBank/DDBJ whole genome shotgun (WGS) entry which is preliminary data.</text>
</comment>
<evidence type="ECO:0000256" key="4">
    <source>
        <dbReference type="ARBA" id="ARBA00022989"/>
    </source>
</evidence>
<evidence type="ECO:0000256" key="1">
    <source>
        <dbReference type="ARBA" id="ARBA00004141"/>
    </source>
</evidence>
<dbReference type="Pfam" id="PF02361">
    <property type="entry name" value="CbiQ"/>
    <property type="match status" value="1"/>
</dbReference>
<evidence type="ECO:0000256" key="5">
    <source>
        <dbReference type="ARBA" id="ARBA00023136"/>
    </source>
</evidence>
<keyword evidence="3 6" id="KW-0812">Transmembrane</keyword>
<name>A0A849SHV0_UNCEI</name>
<dbReference type="InterPro" id="IPR051611">
    <property type="entry name" value="ECF_transporter_component"/>
</dbReference>
<gene>
    <name evidence="7" type="ORF">HOP12_08315</name>
</gene>
<evidence type="ECO:0000313" key="8">
    <source>
        <dbReference type="Proteomes" id="UP000580839"/>
    </source>
</evidence>
<dbReference type="GO" id="GO:0005886">
    <property type="term" value="C:plasma membrane"/>
    <property type="evidence" value="ECO:0007669"/>
    <property type="project" value="UniProtKB-ARBA"/>
</dbReference>
<protein>
    <recommendedName>
        <fullName evidence="9">Cobalt ECF transporter T component CbiQ</fullName>
    </recommendedName>
</protein>
<sequence>MINLLAQIDYAASTGRSVWHRASALTKLVLAAATIAAAITAPRLDALLAVHLFAWALALTSGLAPRLLLTAAAYPLMFSLLVAAGRWDGTWTTPLMLLMRPVGAGLVSVWLLGTTPYPDVFAPISRVLPRRAGDGLFLTYRALFALLTRTDQVWRALRLRGGLAVPARRRLAHAGDGLGLLVVYSAERSRRLYETMRLRGHTGRVCGCRHWAEVGPRDLVVLGAFAVLVAITTFGWWRAQ</sequence>
<keyword evidence="4 6" id="KW-1133">Transmembrane helix</keyword>
<reference evidence="7 8" key="1">
    <citation type="submission" date="2020-04" db="EMBL/GenBank/DDBJ databases">
        <title>Metagenomic profiling of ammonia- and methane-oxidizing microorganisms in a Dutch drinking water treatment plant.</title>
        <authorList>
            <person name="Poghosyan L."/>
            <person name="Leucker S."/>
        </authorList>
    </citation>
    <scope>NUCLEOTIDE SEQUENCE [LARGE SCALE GENOMIC DNA]</scope>
    <source>
        <strain evidence="7">S-RSF-IL-03</strain>
    </source>
</reference>
<feature type="transmembrane region" description="Helical" evidence="6">
    <location>
        <begin position="28"/>
        <end position="57"/>
    </location>
</feature>
<dbReference type="InterPro" id="IPR003339">
    <property type="entry name" value="ABC/ECF_trnsptr_transmembrane"/>
</dbReference>
<proteinExistence type="predicted"/>
<dbReference type="PANTHER" id="PTHR34857:SF2">
    <property type="entry name" value="SLL0384 PROTEIN"/>
    <property type="match status" value="1"/>
</dbReference>
<dbReference type="PANTHER" id="PTHR34857">
    <property type="entry name" value="SLL0384 PROTEIN"/>
    <property type="match status" value="1"/>
</dbReference>
<dbReference type="CDD" id="cd16914">
    <property type="entry name" value="EcfT"/>
    <property type="match status" value="1"/>
</dbReference>
<keyword evidence="5 6" id="KW-0472">Membrane</keyword>
<feature type="transmembrane region" description="Helical" evidence="6">
    <location>
        <begin position="219"/>
        <end position="237"/>
    </location>
</feature>
<dbReference type="AlphaFoldDB" id="A0A849SHV0"/>
<dbReference type="Proteomes" id="UP000580839">
    <property type="component" value="Unassembled WGS sequence"/>
</dbReference>